<evidence type="ECO:0000313" key="2">
    <source>
        <dbReference type="WBParaSite" id="JU765_v2.g7099.t1"/>
    </source>
</evidence>
<dbReference type="Proteomes" id="UP000887576">
    <property type="component" value="Unplaced"/>
</dbReference>
<reference evidence="2" key="1">
    <citation type="submission" date="2022-11" db="UniProtKB">
        <authorList>
            <consortium name="WormBaseParasite"/>
        </authorList>
    </citation>
    <scope>IDENTIFICATION</scope>
</reference>
<name>A0AC34RID5_9BILA</name>
<evidence type="ECO:0000313" key="1">
    <source>
        <dbReference type="Proteomes" id="UP000887576"/>
    </source>
</evidence>
<dbReference type="WBParaSite" id="JU765_v2.g7099.t1">
    <property type="protein sequence ID" value="JU765_v2.g7099.t1"/>
    <property type="gene ID" value="JU765_v2.g7099"/>
</dbReference>
<proteinExistence type="predicted"/>
<accession>A0AC34RID5</accession>
<protein>
    <submittedName>
        <fullName evidence="2">Ubiquitin-like domain-containing protein</fullName>
    </submittedName>
</protein>
<organism evidence="1 2">
    <name type="scientific">Panagrolaimus sp. JU765</name>
    <dbReference type="NCBI Taxonomy" id="591449"/>
    <lineage>
        <taxon>Eukaryota</taxon>
        <taxon>Metazoa</taxon>
        <taxon>Ecdysozoa</taxon>
        <taxon>Nematoda</taxon>
        <taxon>Chromadorea</taxon>
        <taxon>Rhabditida</taxon>
        <taxon>Tylenchina</taxon>
        <taxon>Panagrolaimomorpha</taxon>
        <taxon>Panagrolaimoidea</taxon>
        <taxon>Panagrolaimidae</taxon>
        <taxon>Panagrolaimus</taxon>
    </lineage>
</organism>
<sequence>MSENKQLQQPENNAGGSGIQFQDYIKLILVRQPWPSVEVHFRVKYGTSMAKLKSYYAEGAGVNVNILRFLYDGKLISDEDTPTTLEMEDNDVIKVYHE</sequence>